<gene>
    <name evidence="2" type="ORF">CONLIGDRAFT_643221</name>
</gene>
<dbReference type="OrthoDB" id="5073671at2759"/>
<feature type="compositionally biased region" description="Low complexity" evidence="1">
    <location>
        <begin position="14"/>
        <end position="30"/>
    </location>
</feature>
<organism evidence="2 3">
    <name type="scientific">Coniochaeta ligniaria NRRL 30616</name>
    <dbReference type="NCBI Taxonomy" id="1408157"/>
    <lineage>
        <taxon>Eukaryota</taxon>
        <taxon>Fungi</taxon>
        <taxon>Dikarya</taxon>
        <taxon>Ascomycota</taxon>
        <taxon>Pezizomycotina</taxon>
        <taxon>Sordariomycetes</taxon>
        <taxon>Sordariomycetidae</taxon>
        <taxon>Coniochaetales</taxon>
        <taxon>Coniochaetaceae</taxon>
        <taxon>Coniochaeta</taxon>
    </lineage>
</organism>
<reference evidence="2 3" key="1">
    <citation type="submission" date="2016-10" db="EMBL/GenBank/DDBJ databases">
        <title>Draft genome sequence of Coniochaeta ligniaria NRRL30616, a lignocellulolytic fungus for bioabatement of inhibitors in plant biomass hydrolysates.</title>
        <authorList>
            <consortium name="DOE Joint Genome Institute"/>
            <person name="Jimenez D.J."/>
            <person name="Hector R.E."/>
            <person name="Riley R."/>
            <person name="Sun H."/>
            <person name="Grigoriev I.V."/>
            <person name="Van Elsas J.D."/>
            <person name="Nichols N.N."/>
        </authorList>
    </citation>
    <scope>NUCLEOTIDE SEQUENCE [LARGE SCALE GENOMIC DNA]</scope>
    <source>
        <strain evidence="2 3">NRRL 30616</strain>
    </source>
</reference>
<dbReference type="InParanoid" id="A0A1J7IU63"/>
<dbReference type="AlphaFoldDB" id="A0A1J7IU63"/>
<sequence length="247" mass="26892">MTDTPGPITVNAPTKPSKPTTHSTSSSTSSTVVTLPRSLNLYLTNRLTILAQATFHLGTSRSSAPLHRVTTHQGFSGTPDVVLRSGPSSKSPILATAEFETPLSEQILLTLPLSAHDAVRINMTSTARPPKHWGRRDWWFAVPSAGGEQGEEAKFVWRHSDGEDEERKGYRSGWNLMRRTRWEGGEETAVAFWAYPALTMTKKMAFRFVEEDGGAGGEMWATAAVVSALGIWEIERRRVAGGSAAAA</sequence>
<feature type="region of interest" description="Disordered" evidence="1">
    <location>
        <begin position="1"/>
        <end position="30"/>
    </location>
</feature>
<proteinExistence type="predicted"/>
<dbReference type="EMBL" id="KV875096">
    <property type="protein sequence ID" value="OIW31215.1"/>
    <property type="molecule type" value="Genomic_DNA"/>
</dbReference>
<dbReference type="Proteomes" id="UP000182658">
    <property type="component" value="Unassembled WGS sequence"/>
</dbReference>
<accession>A0A1J7IU63</accession>
<evidence type="ECO:0000313" key="2">
    <source>
        <dbReference type="EMBL" id="OIW31215.1"/>
    </source>
</evidence>
<evidence type="ECO:0000313" key="3">
    <source>
        <dbReference type="Proteomes" id="UP000182658"/>
    </source>
</evidence>
<evidence type="ECO:0000256" key="1">
    <source>
        <dbReference type="SAM" id="MobiDB-lite"/>
    </source>
</evidence>
<protein>
    <submittedName>
        <fullName evidence="2">Uncharacterized protein</fullName>
    </submittedName>
</protein>
<dbReference type="STRING" id="1408157.A0A1J7IU63"/>
<name>A0A1J7IU63_9PEZI</name>
<keyword evidence="3" id="KW-1185">Reference proteome</keyword>